<evidence type="ECO:0000313" key="2">
    <source>
        <dbReference type="Proteomes" id="UP000236370"/>
    </source>
</evidence>
<dbReference type="AlphaFoldDB" id="A0A2J8LNB9"/>
<evidence type="ECO:0000313" key="1">
    <source>
        <dbReference type="EMBL" id="PNI48764.1"/>
    </source>
</evidence>
<gene>
    <name evidence="1" type="ORF">CK820_G0027569</name>
</gene>
<organism evidence="1 2">
    <name type="scientific">Pan troglodytes</name>
    <name type="common">Chimpanzee</name>
    <dbReference type="NCBI Taxonomy" id="9598"/>
    <lineage>
        <taxon>Eukaryota</taxon>
        <taxon>Metazoa</taxon>
        <taxon>Chordata</taxon>
        <taxon>Craniata</taxon>
        <taxon>Vertebrata</taxon>
        <taxon>Euteleostomi</taxon>
        <taxon>Mammalia</taxon>
        <taxon>Eutheria</taxon>
        <taxon>Euarchontoglires</taxon>
        <taxon>Primates</taxon>
        <taxon>Haplorrhini</taxon>
        <taxon>Catarrhini</taxon>
        <taxon>Hominidae</taxon>
        <taxon>Pan</taxon>
    </lineage>
</organism>
<accession>A0A2J8LNB9</accession>
<proteinExistence type="predicted"/>
<protein>
    <submittedName>
        <fullName evidence="1">ADSL isoform 1</fullName>
    </submittedName>
</protein>
<reference evidence="1 2" key="1">
    <citation type="submission" date="2017-12" db="EMBL/GenBank/DDBJ databases">
        <title>High-resolution comparative analysis of great ape genomes.</title>
        <authorList>
            <person name="Pollen A."/>
            <person name="Hastie A."/>
            <person name="Hormozdiari F."/>
            <person name="Dougherty M."/>
            <person name="Liu R."/>
            <person name="Chaisson M."/>
            <person name="Hoppe E."/>
            <person name="Hill C."/>
            <person name="Pang A."/>
            <person name="Hillier L."/>
            <person name="Baker C."/>
            <person name="Armstrong J."/>
            <person name="Shendure J."/>
            <person name="Paten B."/>
            <person name="Wilson R."/>
            <person name="Chao H."/>
            <person name="Schneider V."/>
            <person name="Ventura M."/>
            <person name="Kronenberg Z."/>
            <person name="Murali S."/>
            <person name="Gordon D."/>
            <person name="Cantsilieris S."/>
            <person name="Munson K."/>
            <person name="Nelson B."/>
            <person name="Raja A."/>
            <person name="Underwood J."/>
            <person name="Diekhans M."/>
            <person name="Fiddes I."/>
            <person name="Haussler D."/>
            <person name="Eichler E."/>
        </authorList>
    </citation>
    <scope>NUCLEOTIDE SEQUENCE [LARGE SCALE GENOMIC DNA]</scope>
    <source>
        <strain evidence="1">Yerkes chimp pedigree #C0471</strain>
    </source>
</reference>
<feature type="non-terminal residue" evidence="1">
    <location>
        <position position="1"/>
    </location>
</feature>
<sequence>FTGRASQQVQRFLEEEVYPLLKPYESVMKVVTRFKMKKVQNEYEVKVSLPPSSPNM</sequence>
<comment type="caution">
    <text evidence="1">The sequence shown here is derived from an EMBL/GenBank/DDBJ whole genome shotgun (WGS) entry which is preliminary data.</text>
</comment>
<dbReference type="Gene3D" id="1.20.200.10">
    <property type="entry name" value="Fumarase/aspartase (Central domain)"/>
    <property type="match status" value="1"/>
</dbReference>
<dbReference type="Proteomes" id="UP000236370">
    <property type="component" value="Unassembled WGS sequence"/>
</dbReference>
<name>A0A2J8LNB9_PANTR</name>
<dbReference type="EMBL" id="NBAG03000283">
    <property type="protein sequence ID" value="PNI48764.1"/>
    <property type="molecule type" value="Genomic_DNA"/>
</dbReference>